<dbReference type="Pfam" id="PF04376">
    <property type="entry name" value="ATE_N"/>
    <property type="match status" value="1"/>
</dbReference>
<dbReference type="GO" id="GO:0016740">
    <property type="term" value="F:transferase activity"/>
    <property type="evidence" value="ECO:0007669"/>
    <property type="project" value="UniProtKB-KW"/>
</dbReference>
<feature type="compositionally biased region" description="Gly residues" evidence="1">
    <location>
        <begin position="478"/>
        <end position="493"/>
    </location>
</feature>
<dbReference type="PANTHER" id="PTHR21367:SF1">
    <property type="entry name" value="ARGINYL-TRNA--PROTEIN TRANSFERASE 1"/>
    <property type="match status" value="1"/>
</dbReference>
<dbReference type="Proteomes" id="UP000815325">
    <property type="component" value="Unassembled WGS sequence"/>
</dbReference>
<evidence type="ECO:0000259" key="2">
    <source>
        <dbReference type="Pfam" id="PF04376"/>
    </source>
</evidence>
<sequence length="561" mass="57330">MLVSHAASVEGLRQAALQGSVVDTGVAEKGHCGYCKRDGSSTSHGMIAKSMTAEVYQDLIDLGWRRSGTYLYKPDLKKTCCPQYTIRLCANEFQPSKSQAKLLKKWDSCVVGAGGLPDQPKSKQQPQRQPPPPPPQGPSKKQQKQQQQANRLPSTLSGLLQAAIQALVQQGVLPQATSYPPMVVLPARPQQQHKVRQQIMQAQQRLPPPQQQQQQQQQQQPHAQEAQHTGGGPGQPASSSTPTTSACDANSNNNGHNSHGPMVLSFHSPSAFAVAAAAARAVGAGPVRCRRQGGNQGIGRRDSGRPCPMDVDDGPQGPSSAPASAPAPVAATAAAQAPAPVAAGATATATTLPAAGAPSPSQCISPAAGAWDGAQAGTGCTGHSHAALPAADPGWLAARIVTQVAAAAAPQAGSGESGSDVVGVQGAGVSDGEGPVATVRVEGGLEMQLRAEGRGHLNWYALEGGVGHAAGVCGAGGKSPPGKACGSGGGGKSLGESRAKQQQPPPPPPLPPPQQQQQQQQQGVPAGLQQEDKGAAAGKGGVQISMAPNCFDEEEFQLYLK</sequence>
<dbReference type="EMBL" id="MU069839">
    <property type="protein sequence ID" value="KAF5832944.1"/>
    <property type="molecule type" value="Genomic_DNA"/>
</dbReference>
<feature type="domain" description="N-end aminoacyl transferase N-terminal" evidence="2">
    <location>
        <begin position="31"/>
        <end position="100"/>
    </location>
</feature>
<feature type="region of interest" description="Disordered" evidence="1">
    <location>
        <begin position="113"/>
        <end position="152"/>
    </location>
</feature>
<name>A0ABQ7GEE9_DUNSA</name>
<feature type="region of interest" description="Disordered" evidence="1">
    <location>
        <begin position="478"/>
        <end position="540"/>
    </location>
</feature>
<feature type="compositionally biased region" description="Pro residues" evidence="1">
    <location>
        <begin position="503"/>
        <end position="514"/>
    </location>
</feature>
<feature type="compositionally biased region" description="Pro residues" evidence="1">
    <location>
        <begin position="128"/>
        <end position="137"/>
    </location>
</feature>
<dbReference type="InterPro" id="IPR030700">
    <property type="entry name" value="N-end_Aminoacyl_Trfase"/>
</dbReference>
<evidence type="ECO:0000313" key="4">
    <source>
        <dbReference type="Proteomes" id="UP000815325"/>
    </source>
</evidence>
<evidence type="ECO:0000313" key="3">
    <source>
        <dbReference type="EMBL" id="KAF5832944.1"/>
    </source>
</evidence>
<protein>
    <submittedName>
        <fullName evidence="3">Arginine-tRNA-protein transferase</fullName>
    </submittedName>
</protein>
<comment type="caution">
    <text evidence="3">The sequence shown here is derived from an EMBL/GenBank/DDBJ whole genome shotgun (WGS) entry which is preliminary data.</text>
</comment>
<feature type="region of interest" description="Disordered" evidence="1">
    <location>
        <begin position="283"/>
        <end position="331"/>
    </location>
</feature>
<feature type="compositionally biased region" description="Low complexity" evidence="1">
    <location>
        <begin position="235"/>
        <end position="260"/>
    </location>
</feature>
<feature type="compositionally biased region" description="Low complexity" evidence="1">
    <location>
        <begin position="138"/>
        <end position="148"/>
    </location>
</feature>
<feature type="region of interest" description="Disordered" evidence="1">
    <location>
        <begin position="410"/>
        <end position="435"/>
    </location>
</feature>
<gene>
    <name evidence="3" type="ORF">DUNSADRAFT_10990</name>
</gene>
<feature type="region of interest" description="Disordered" evidence="1">
    <location>
        <begin position="189"/>
        <end position="262"/>
    </location>
</feature>
<reference evidence="3" key="1">
    <citation type="submission" date="2017-08" db="EMBL/GenBank/DDBJ databases">
        <authorList>
            <person name="Polle J.E."/>
            <person name="Barry K."/>
            <person name="Cushman J."/>
            <person name="Schmutz J."/>
            <person name="Tran D."/>
            <person name="Hathwaick L.T."/>
            <person name="Yim W.C."/>
            <person name="Jenkins J."/>
            <person name="Mckie-Krisberg Z.M."/>
            <person name="Prochnik S."/>
            <person name="Lindquist E."/>
            <person name="Dockter R.B."/>
            <person name="Adam C."/>
            <person name="Molina H."/>
            <person name="Bunkerborg J."/>
            <person name="Jin E."/>
            <person name="Buchheim M."/>
            <person name="Magnuson J."/>
        </authorList>
    </citation>
    <scope>NUCLEOTIDE SEQUENCE</scope>
    <source>
        <strain evidence="3">CCAP 19/18</strain>
    </source>
</reference>
<accession>A0ABQ7GEE9</accession>
<dbReference type="PANTHER" id="PTHR21367">
    <property type="entry name" value="ARGININE-TRNA-PROTEIN TRANSFERASE 1"/>
    <property type="match status" value="1"/>
</dbReference>
<keyword evidence="3" id="KW-0808">Transferase</keyword>
<keyword evidence="4" id="KW-1185">Reference proteome</keyword>
<feature type="compositionally biased region" description="Low complexity" evidence="1">
    <location>
        <begin position="410"/>
        <end position="424"/>
    </location>
</feature>
<proteinExistence type="predicted"/>
<feature type="compositionally biased region" description="Low complexity" evidence="1">
    <location>
        <begin position="314"/>
        <end position="331"/>
    </location>
</feature>
<organism evidence="3 4">
    <name type="scientific">Dunaliella salina</name>
    <name type="common">Green alga</name>
    <name type="synonym">Protococcus salinus</name>
    <dbReference type="NCBI Taxonomy" id="3046"/>
    <lineage>
        <taxon>Eukaryota</taxon>
        <taxon>Viridiplantae</taxon>
        <taxon>Chlorophyta</taxon>
        <taxon>core chlorophytes</taxon>
        <taxon>Chlorophyceae</taxon>
        <taxon>CS clade</taxon>
        <taxon>Chlamydomonadales</taxon>
        <taxon>Dunaliellaceae</taxon>
        <taxon>Dunaliella</taxon>
    </lineage>
</organism>
<evidence type="ECO:0000256" key="1">
    <source>
        <dbReference type="SAM" id="MobiDB-lite"/>
    </source>
</evidence>
<feature type="compositionally biased region" description="Low complexity" evidence="1">
    <location>
        <begin position="201"/>
        <end position="227"/>
    </location>
</feature>
<dbReference type="InterPro" id="IPR007471">
    <property type="entry name" value="N-end_Aminoacyl_Trfase_N"/>
</dbReference>